<sequence length="303" mass="35020">MRVRCVIKMRRRKLIAIKIHIVAAHRHPKHQRRYKCIAGLLGVKNLRFFVEESEIGNRETRSKRYFTSVFCEAMDFLLCHGCFYKYTSSQARGTQTRNNNLWITQIVALWGNRTRYTLHVQLPSHRAYRSVKLHNSDWHKCRHNILSTHNQSCGPSEEHAARNTNTNRMDRGRGTVELWSMDEKGKLPYPSLALGEARGSVRLLLTKNHHVPTPNFQARALVNPLGGPQFRMAYTLHLAPRTLLGLYPSYEFDLRLKGPFLRMEYHPTTSPALDDARRSVRLLLTKNQSVPTPAFRAGTPVTR</sequence>
<name>A0A2H1VCX7_SPOFR</name>
<protein>
    <submittedName>
        <fullName evidence="1">SFRICE_009275</fullName>
    </submittedName>
</protein>
<reference evidence="1" key="1">
    <citation type="submission" date="2016-07" db="EMBL/GenBank/DDBJ databases">
        <authorList>
            <person name="Bretaudeau A."/>
        </authorList>
    </citation>
    <scope>NUCLEOTIDE SEQUENCE</scope>
    <source>
        <strain evidence="1">Rice</strain>
        <tissue evidence="1">Whole body</tissue>
    </source>
</reference>
<dbReference type="AlphaFoldDB" id="A0A2H1VCX7"/>
<proteinExistence type="predicted"/>
<organism evidence="1">
    <name type="scientific">Spodoptera frugiperda</name>
    <name type="common">Fall armyworm</name>
    <dbReference type="NCBI Taxonomy" id="7108"/>
    <lineage>
        <taxon>Eukaryota</taxon>
        <taxon>Metazoa</taxon>
        <taxon>Ecdysozoa</taxon>
        <taxon>Arthropoda</taxon>
        <taxon>Hexapoda</taxon>
        <taxon>Insecta</taxon>
        <taxon>Pterygota</taxon>
        <taxon>Neoptera</taxon>
        <taxon>Endopterygota</taxon>
        <taxon>Lepidoptera</taxon>
        <taxon>Glossata</taxon>
        <taxon>Ditrysia</taxon>
        <taxon>Noctuoidea</taxon>
        <taxon>Noctuidae</taxon>
        <taxon>Amphipyrinae</taxon>
        <taxon>Spodoptera</taxon>
    </lineage>
</organism>
<dbReference type="EMBL" id="ODYU01001860">
    <property type="protein sequence ID" value="SOQ38651.1"/>
    <property type="molecule type" value="Genomic_DNA"/>
</dbReference>
<accession>A0A2H1VCX7</accession>
<gene>
    <name evidence="1" type="ORF">SFRICE_009275</name>
</gene>
<evidence type="ECO:0000313" key="1">
    <source>
        <dbReference type="EMBL" id="SOQ38651.1"/>
    </source>
</evidence>